<dbReference type="GO" id="GO:0005886">
    <property type="term" value="C:plasma membrane"/>
    <property type="evidence" value="ECO:0007669"/>
    <property type="project" value="UniProtKB-SubCell"/>
</dbReference>
<dbReference type="GO" id="GO:0009425">
    <property type="term" value="C:bacterial-type flagellum basal body"/>
    <property type="evidence" value="ECO:0007669"/>
    <property type="project" value="UniProtKB-SubCell"/>
</dbReference>
<name>A0A5D8QGJ0_9THEO</name>
<comment type="caution">
    <text evidence="11">The sequence shown here is derived from an EMBL/GenBank/DDBJ whole genome shotgun (WGS) entry which is preliminary data.</text>
</comment>
<comment type="function">
    <text evidence="1 10">Role in flagellar biosynthesis.</text>
</comment>
<protein>
    <recommendedName>
        <fullName evidence="3 9">Flagellar biosynthetic protein FliR</fullName>
    </recommendedName>
</protein>
<dbReference type="EMBL" id="VTPS01000001">
    <property type="protein sequence ID" value="TZE83339.1"/>
    <property type="molecule type" value="Genomic_DNA"/>
</dbReference>
<evidence type="ECO:0000256" key="6">
    <source>
        <dbReference type="ARBA" id="ARBA00022989"/>
    </source>
</evidence>
<evidence type="ECO:0000256" key="9">
    <source>
        <dbReference type="NCBIfam" id="TIGR01400"/>
    </source>
</evidence>
<comment type="subcellular location">
    <subcellularLocation>
        <location evidence="10">Cell membrane</location>
        <topology evidence="10">Multi-pass membrane protein</topology>
    </subcellularLocation>
    <subcellularLocation>
        <location evidence="10">Bacterial flagellum basal body</location>
    </subcellularLocation>
</comment>
<evidence type="ECO:0000256" key="1">
    <source>
        <dbReference type="ARBA" id="ARBA00002578"/>
    </source>
</evidence>
<keyword evidence="11" id="KW-0969">Cilium</keyword>
<dbReference type="GO" id="GO:0006605">
    <property type="term" value="P:protein targeting"/>
    <property type="evidence" value="ECO:0007669"/>
    <property type="project" value="UniProtKB-UniRule"/>
</dbReference>
<dbReference type="NCBIfam" id="TIGR01400">
    <property type="entry name" value="fliR"/>
    <property type="match status" value="1"/>
</dbReference>
<feature type="transmembrane region" description="Helical" evidence="10">
    <location>
        <begin position="168"/>
        <end position="198"/>
    </location>
</feature>
<comment type="similarity">
    <text evidence="2 10">Belongs to the FliR/MopE/SpaR family.</text>
</comment>
<evidence type="ECO:0000256" key="3">
    <source>
        <dbReference type="ARBA" id="ARBA00021717"/>
    </source>
</evidence>
<evidence type="ECO:0000256" key="10">
    <source>
        <dbReference type="RuleBase" id="RU362071"/>
    </source>
</evidence>
<evidence type="ECO:0000256" key="4">
    <source>
        <dbReference type="ARBA" id="ARBA00022475"/>
    </source>
</evidence>
<keyword evidence="6 10" id="KW-1133">Transmembrane helix</keyword>
<dbReference type="InterPro" id="IPR002010">
    <property type="entry name" value="T3SS_IM_R"/>
</dbReference>
<proteinExistence type="inferred from homology"/>
<gene>
    <name evidence="11" type="primary">fliR</name>
    <name evidence="11" type="ORF">FWJ32_00175</name>
</gene>
<reference evidence="11 12" key="1">
    <citation type="submission" date="2019-08" db="EMBL/GenBank/DDBJ databases">
        <title>Calorimonas adulescens gen. nov., sp. nov., an anaerobic thermophilic bacterium from Sakhalin hot spring.</title>
        <authorList>
            <person name="Khomyakova M.A."/>
            <person name="Merkel A.Y."/>
            <person name="Novikov A."/>
            <person name="Bonch-Osmolovskaya E.A."/>
            <person name="Slobodkin A.I."/>
        </authorList>
    </citation>
    <scope>NUCLEOTIDE SEQUENCE [LARGE SCALE GENOMIC DNA]</scope>
    <source>
        <strain evidence="11 12">A05MB</strain>
    </source>
</reference>
<evidence type="ECO:0000313" key="12">
    <source>
        <dbReference type="Proteomes" id="UP000322976"/>
    </source>
</evidence>
<feature type="transmembrane region" description="Helical" evidence="10">
    <location>
        <begin position="219"/>
        <end position="241"/>
    </location>
</feature>
<organism evidence="11 12">
    <name type="scientific">Calorimonas adulescens</name>
    <dbReference type="NCBI Taxonomy" id="2606906"/>
    <lineage>
        <taxon>Bacteria</taxon>
        <taxon>Bacillati</taxon>
        <taxon>Bacillota</taxon>
        <taxon>Clostridia</taxon>
        <taxon>Thermoanaerobacterales</taxon>
        <taxon>Thermoanaerobacteraceae</taxon>
        <taxon>Calorimonas</taxon>
    </lineage>
</organism>
<feature type="transmembrane region" description="Helical" evidence="10">
    <location>
        <begin position="37"/>
        <end position="55"/>
    </location>
</feature>
<evidence type="ECO:0000256" key="7">
    <source>
        <dbReference type="ARBA" id="ARBA00023136"/>
    </source>
</evidence>
<keyword evidence="12" id="KW-1185">Reference proteome</keyword>
<keyword evidence="11" id="KW-0966">Cell projection</keyword>
<dbReference type="PANTHER" id="PTHR30065">
    <property type="entry name" value="FLAGELLAR BIOSYNTHETIC PROTEIN FLIR"/>
    <property type="match status" value="1"/>
</dbReference>
<dbReference type="AlphaFoldDB" id="A0A5D8QGJ0"/>
<keyword evidence="7 10" id="KW-0472">Membrane</keyword>
<keyword evidence="4 10" id="KW-1003">Cell membrane</keyword>
<feature type="transmembrane region" description="Helical" evidence="10">
    <location>
        <begin position="6"/>
        <end position="30"/>
    </location>
</feature>
<dbReference type="RefSeq" id="WP_149543957.1">
    <property type="nucleotide sequence ID" value="NZ_VTPS01000001.1"/>
</dbReference>
<dbReference type="GO" id="GO:0044780">
    <property type="term" value="P:bacterial-type flagellum assembly"/>
    <property type="evidence" value="ECO:0007669"/>
    <property type="project" value="UniProtKB-UniRule"/>
</dbReference>
<evidence type="ECO:0000256" key="8">
    <source>
        <dbReference type="ARBA" id="ARBA00023143"/>
    </source>
</evidence>
<feature type="transmembrane region" description="Helical" evidence="10">
    <location>
        <begin position="125"/>
        <end position="148"/>
    </location>
</feature>
<sequence>MNDTVVITWVVNFLLLFSRILGITILNPIFSRREIPYVVKIGLSLFLTLILKNLIPEISITDNIVEFSVILIKEFLIGLIIGFVSFLFFHAIYIAGELIDMSMGFGIVNVLDIQNNVQVPIMGNFLYILSLLIFIMINGHYYFISAIFDSYKFIPMGVLVVNDNFLQFFINAFIKVFSIGFKLSAPVVITILLVDIALGILSRTVPQMNVFMVGMPLRVLVGIITMMIALPVFIFSLNALFDGSFEGIYNIIKIIGGAS</sequence>
<keyword evidence="8 10" id="KW-0975">Bacterial flagellum</keyword>
<evidence type="ECO:0000256" key="5">
    <source>
        <dbReference type="ARBA" id="ARBA00022692"/>
    </source>
</evidence>
<keyword evidence="11" id="KW-0282">Flagellum</keyword>
<keyword evidence="5 10" id="KW-0812">Transmembrane</keyword>
<dbReference type="PANTHER" id="PTHR30065:SF1">
    <property type="entry name" value="SURFACE PRESENTATION OF ANTIGENS PROTEIN SPAR"/>
    <property type="match status" value="1"/>
</dbReference>
<dbReference type="Proteomes" id="UP000322976">
    <property type="component" value="Unassembled WGS sequence"/>
</dbReference>
<dbReference type="Pfam" id="PF01311">
    <property type="entry name" value="Bac_export_1"/>
    <property type="match status" value="1"/>
</dbReference>
<evidence type="ECO:0000313" key="11">
    <source>
        <dbReference type="EMBL" id="TZE83339.1"/>
    </source>
</evidence>
<feature type="transmembrane region" description="Helical" evidence="10">
    <location>
        <begin position="75"/>
        <end position="95"/>
    </location>
</feature>
<evidence type="ECO:0000256" key="2">
    <source>
        <dbReference type="ARBA" id="ARBA00009772"/>
    </source>
</evidence>
<accession>A0A5D8QGJ0</accession>
<dbReference type="PRINTS" id="PR00953">
    <property type="entry name" value="TYPE3IMRPROT"/>
</dbReference>
<dbReference type="InterPro" id="IPR006303">
    <property type="entry name" value="FliR"/>
</dbReference>